<accession>A0A8H6YIY8</accession>
<sequence length="102" mass="11643">MVLQYWREGWGGHCTFCDLHSGLTQEHVFELGYINQFFDLALDAGISCTWYNRLFLNQAGELTPTHRIQNNVFNFIREDGSFLTLGLLNAIDTASNPFPLSL</sequence>
<name>A0A8H6YIY8_9AGAR</name>
<reference evidence="1" key="1">
    <citation type="submission" date="2020-05" db="EMBL/GenBank/DDBJ databases">
        <title>Mycena genomes resolve the evolution of fungal bioluminescence.</title>
        <authorList>
            <person name="Tsai I.J."/>
        </authorList>
    </citation>
    <scope>NUCLEOTIDE SEQUENCE</scope>
    <source>
        <strain evidence="1">CCC161011</strain>
    </source>
</reference>
<organism evidence="1 2">
    <name type="scientific">Mycena venus</name>
    <dbReference type="NCBI Taxonomy" id="2733690"/>
    <lineage>
        <taxon>Eukaryota</taxon>
        <taxon>Fungi</taxon>
        <taxon>Dikarya</taxon>
        <taxon>Basidiomycota</taxon>
        <taxon>Agaricomycotina</taxon>
        <taxon>Agaricomycetes</taxon>
        <taxon>Agaricomycetidae</taxon>
        <taxon>Agaricales</taxon>
        <taxon>Marasmiineae</taxon>
        <taxon>Mycenaceae</taxon>
        <taxon>Mycena</taxon>
    </lineage>
</organism>
<gene>
    <name evidence="1" type="ORF">MVEN_00722500</name>
</gene>
<dbReference type="AlphaFoldDB" id="A0A8H6YIY8"/>
<evidence type="ECO:0000313" key="1">
    <source>
        <dbReference type="EMBL" id="KAF7359957.1"/>
    </source>
</evidence>
<proteinExistence type="predicted"/>
<comment type="caution">
    <text evidence="1">The sequence shown here is derived from an EMBL/GenBank/DDBJ whole genome shotgun (WGS) entry which is preliminary data.</text>
</comment>
<keyword evidence="2" id="KW-1185">Reference proteome</keyword>
<dbReference type="Proteomes" id="UP000620124">
    <property type="component" value="Unassembled WGS sequence"/>
</dbReference>
<protein>
    <submittedName>
        <fullName evidence="1">Glyco-18 domain-containing protein</fullName>
    </submittedName>
</protein>
<evidence type="ECO:0000313" key="2">
    <source>
        <dbReference type="Proteomes" id="UP000620124"/>
    </source>
</evidence>
<dbReference type="EMBL" id="JACAZI010000005">
    <property type="protein sequence ID" value="KAF7359957.1"/>
    <property type="molecule type" value="Genomic_DNA"/>
</dbReference>